<feature type="signal peptide" evidence="1">
    <location>
        <begin position="1"/>
        <end position="21"/>
    </location>
</feature>
<name>T1L0R4_TETUR</name>
<protein>
    <recommendedName>
        <fullName evidence="4">Prolyl 4-hydroxylase alpha-subunit N-terminal domain-containing protein</fullName>
    </recommendedName>
</protein>
<evidence type="ECO:0000313" key="2">
    <source>
        <dbReference type="EnsemblMetazoa" id="tetur30g01660.1"/>
    </source>
</evidence>
<dbReference type="EMBL" id="CAEY01000869">
    <property type="status" value="NOT_ANNOTATED_CDS"/>
    <property type="molecule type" value="Genomic_DNA"/>
</dbReference>
<dbReference type="AlphaFoldDB" id="T1L0R4"/>
<evidence type="ECO:0000256" key="1">
    <source>
        <dbReference type="SAM" id="SignalP"/>
    </source>
</evidence>
<dbReference type="KEGG" id="tut:107369034"/>
<keyword evidence="1" id="KW-0732">Signal</keyword>
<feature type="chain" id="PRO_5004592100" description="Prolyl 4-hydroxylase alpha-subunit N-terminal domain-containing protein" evidence="1">
    <location>
        <begin position="22"/>
        <end position="282"/>
    </location>
</feature>
<reference evidence="3" key="1">
    <citation type="submission" date="2011-08" db="EMBL/GenBank/DDBJ databases">
        <authorList>
            <person name="Rombauts S."/>
        </authorList>
    </citation>
    <scope>NUCLEOTIDE SEQUENCE</scope>
    <source>
        <strain evidence="3">London</strain>
    </source>
</reference>
<dbReference type="HOGENOM" id="CLU_083450_0_0_1"/>
<dbReference type="EnsemblMetazoa" id="tetur30g01660.1">
    <property type="protein sequence ID" value="tetur30g01660.1"/>
    <property type="gene ID" value="tetur30g01660"/>
</dbReference>
<proteinExistence type="predicted"/>
<organism evidence="2 3">
    <name type="scientific">Tetranychus urticae</name>
    <name type="common">Two-spotted spider mite</name>
    <dbReference type="NCBI Taxonomy" id="32264"/>
    <lineage>
        <taxon>Eukaryota</taxon>
        <taxon>Metazoa</taxon>
        <taxon>Ecdysozoa</taxon>
        <taxon>Arthropoda</taxon>
        <taxon>Chelicerata</taxon>
        <taxon>Arachnida</taxon>
        <taxon>Acari</taxon>
        <taxon>Acariformes</taxon>
        <taxon>Trombidiformes</taxon>
        <taxon>Prostigmata</taxon>
        <taxon>Eleutherengona</taxon>
        <taxon>Raphignathae</taxon>
        <taxon>Tetranychoidea</taxon>
        <taxon>Tetranychidae</taxon>
        <taxon>Tetranychus</taxon>
    </lineage>
</organism>
<reference evidence="2" key="2">
    <citation type="submission" date="2015-06" db="UniProtKB">
        <authorList>
            <consortium name="EnsemblMetazoa"/>
        </authorList>
    </citation>
    <scope>IDENTIFICATION</scope>
</reference>
<accession>T1L0R4</accession>
<sequence length="282" mass="32368">MESLRFLVTIITFSLLHQCLARPDSLEDGVLLRNLADSYSAPLVASFLHLRIQNTIQIVEDIKNSLENLSASRQKLLVLKGKSLEALDKQLTSLQKTDYFNFHGTERVKYLIEQYILNNEIFPIEFGSEETNFKATPDNLLEQINVTSNDDLIKSTNDLISVYLEDIEEKESNEKYNELQRLTASLTKHKLKPLVNFNYTEPTAKYDHYRNYIMLDNRALQIQFVLRQFKNIIDLFYPQFENLATQSAPASSLEPVTSKVKGSVEAKDMPTSYDTTESLLLA</sequence>
<gene>
    <name evidence="2" type="primary">107369034</name>
</gene>
<evidence type="ECO:0008006" key="4">
    <source>
        <dbReference type="Google" id="ProtNLM"/>
    </source>
</evidence>
<keyword evidence="3" id="KW-1185">Reference proteome</keyword>
<evidence type="ECO:0000313" key="3">
    <source>
        <dbReference type="Proteomes" id="UP000015104"/>
    </source>
</evidence>
<dbReference type="Proteomes" id="UP000015104">
    <property type="component" value="Unassembled WGS sequence"/>
</dbReference>